<accession>A0A7X6LUT2</accession>
<dbReference type="AlphaFoldDB" id="A0A7X6LUT2"/>
<dbReference type="EMBL" id="JAAXPE010000001">
    <property type="protein sequence ID" value="NKY84449.1"/>
    <property type="molecule type" value="Genomic_DNA"/>
</dbReference>
<evidence type="ECO:0000313" key="2">
    <source>
        <dbReference type="EMBL" id="NKY84449.1"/>
    </source>
</evidence>
<dbReference type="Proteomes" id="UP000523447">
    <property type="component" value="Unassembled WGS sequence"/>
</dbReference>
<name>A0A7X6LUT2_9NOCA</name>
<feature type="signal peptide" evidence="1">
    <location>
        <begin position="1"/>
        <end position="26"/>
    </location>
</feature>
<organism evidence="2 3">
    <name type="scientific">Nocardia veterana</name>
    <dbReference type="NCBI Taxonomy" id="132249"/>
    <lineage>
        <taxon>Bacteria</taxon>
        <taxon>Bacillati</taxon>
        <taxon>Actinomycetota</taxon>
        <taxon>Actinomycetes</taxon>
        <taxon>Mycobacteriales</taxon>
        <taxon>Nocardiaceae</taxon>
        <taxon>Nocardia</taxon>
    </lineage>
</organism>
<proteinExistence type="predicted"/>
<gene>
    <name evidence="2" type="ORF">HGA07_02265</name>
</gene>
<keyword evidence="1" id="KW-0732">Signal</keyword>
<dbReference type="RefSeq" id="WP_040715569.1">
    <property type="nucleotide sequence ID" value="NZ_CAWPHS010000001.1"/>
</dbReference>
<reference evidence="2 3" key="1">
    <citation type="submission" date="2020-04" db="EMBL/GenBank/DDBJ databases">
        <title>MicrobeNet Type strains.</title>
        <authorList>
            <person name="Nicholson A.C."/>
        </authorList>
    </citation>
    <scope>NUCLEOTIDE SEQUENCE [LARGE SCALE GENOMIC DNA]</scope>
    <source>
        <strain evidence="2 3">DSM 44445</strain>
    </source>
</reference>
<keyword evidence="3" id="KW-1185">Reference proteome</keyword>
<evidence type="ECO:0000313" key="3">
    <source>
        <dbReference type="Proteomes" id="UP000523447"/>
    </source>
</evidence>
<evidence type="ECO:0000256" key="1">
    <source>
        <dbReference type="SAM" id="SignalP"/>
    </source>
</evidence>
<sequence length="72" mass="7494">MTRVSRFTVGALVCGATLLPLAPAQAQAPLPTGTQRSVAQMDVDGGTGSSTQSIMCTIVRLMLMNQGPAWCQ</sequence>
<feature type="chain" id="PRO_5031424085" evidence="1">
    <location>
        <begin position="27"/>
        <end position="72"/>
    </location>
</feature>
<protein>
    <submittedName>
        <fullName evidence="2">Uncharacterized protein</fullName>
    </submittedName>
</protein>
<comment type="caution">
    <text evidence="2">The sequence shown here is derived from an EMBL/GenBank/DDBJ whole genome shotgun (WGS) entry which is preliminary data.</text>
</comment>